<dbReference type="RefSeq" id="WP_263334960.1">
    <property type="nucleotide sequence ID" value="NZ_JAOVQO010000006.1"/>
</dbReference>
<dbReference type="EMBL" id="JAOVQO010000006">
    <property type="protein sequence ID" value="MCU9848000.1"/>
    <property type="molecule type" value="Genomic_DNA"/>
</dbReference>
<protein>
    <submittedName>
        <fullName evidence="5">Sugar transferase</fullName>
    </submittedName>
</protein>
<keyword evidence="3" id="KW-0472">Membrane</keyword>
<evidence type="ECO:0000256" key="1">
    <source>
        <dbReference type="ARBA" id="ARBA00006464"/>
    </source>
</evidence>
<evidence type="ECO:0000313" key="5">
    <source>
        <dbReference type="EMBL" id="MCU9848000.1"/>
    </source>
</evidence>
<keyword evidence="5" id="KW-0808">Transferase</keyword>
<evidence type="ECO:0000256" key="3">
    <source>
        <dbReference type="SAM" id="Phobius"/>
    </source>
</evidence>
<feature type="domain" description="Bacterial sugar transferase" evidence="4">
    <location>
        <begin position="36"/>
        <end position="225"/>
    </location>
</feature>
<keyword evidence="3" id="KW-0812">Transmembrane</keyword>
<organism evidence="5 6">
    <name type="scientific">Albidovulum salinarum</name>
    <dbReference type="NCBI Taxonomy" id="2984153"/>
    <lineage>
        <taxon>Bacteria</taxon>
        <taxon>Pseudomonadati</taxon>
        <taxon>Pseudomonadota</taxon>
        <taxon>Alphaproteobacteria</taxon>
        <taxon>Rhodobacterales</taxon>
        <taxon>Paracoccaceae</taxon>
        <taxon>Albidovulum</taxon>
    </lineage>
</organism>
<evidence type="ECO:0000313" key="6">
    <source>
        <dbReference type="Proteomes" id="UP001209535"/>
    </source>
</evidence>
<reference evidence="5 6" key="1">
    <citation type="submission" date="2022-10" db="EMBL/GenBank/DDBJ databases">
        <title>Defluviimonas sp. nov., isolated from ocean surface sediments.</title>
        <authorList>
            <person name="He W."/>
            <person name="Wang L."/>
            <person name="Zhang D.-F."/>
        </authorList>
    </citation>
    <scope>NUCLEOTIDE SEQUENCE [LARGE SCALE GENOMIC DNA]</scope>
    <source>
        <strain evidence="5 6">WL0024</strain>
    </source>
</reference>
<accession>A0ABT2X309</accession>
<sequence>MTLQVNDVSDEFDLSGNKPDAAVRVMRTGLYRNGLKRVLDLTLVLLTAGLAVPLVAFLALLVALDGSAPFYFSPRVGRGGREFRMLKLRTMVPDAERRLEHYLSRNAEARLEWNSTQKLKDDPRITWIGRILRKTSLDELPQLWNVVLGQMSLVGPRPFMPSQRVLYDGTAYYTLRPGVTGPWQVSARNETTFAKRSDFDRLYDETLSLQTDVKILLATVRVVLKGTGY</sequence>
<comment type="similarity">
    <text evidence="1">Belongs to the bacterial sugar transferase family.</text>
</comment>
<proteinExistence type="inferred from homology"/>
<dbReference type="InterPro" id="IPR003362">
    <property type="entry name" value="Bact_transf"/>
</dbReference>
<evidence type="ECO:0000259" key="4">
    <source>
        <dbReference type="Pfam" id="PF02397"/>
    </source>
</evidence>
<keyword evidence="6" id="KW-1185">Reference proteome</keyword>
<keyword evidence="3" id="KW-1133">Transmembrane helix</keyword>
<name>A0ABT2X309_9RHOB</name>
<dbReference type="Pfam" id="PF02397">
    <property type="entry name" value="Bac_transf"/>
    <property type="match status" value="1"/>
</dbReference>
<feature type="transmembrane region" description="Helical" evidence="3">
    <location>
        <begin position="41"/>
        <end position="64"/>
    </location>
</feature>
<dbReference type="PANTHER" id="PTHR30576">
    <property type="entry name" value="COLANIC BIOSYNTHESIS UDP-GLUCOSE LIPID CARRIER TRANSFERASE"/>
    <property type="match status" value="1"/>
</dbReference>
<dbReference type="PANTHER" id="PTHR30576:SF0">
    <property type="entry name" value="UNDECAPRENYL-PHOSPHATE N-ACETYLGALACTOSAMINYL 1-PHOSPHATE TRANSFERASE-RELATED"/>
    <property type="match status" value="1"/>
</dbReference>
<dbReference type="Proteomes" id="UP001209535">
    <property type="component" value="Unassembled WGS sequence"/>
</dbReference>
<keyword evidence="2" id="KW-0270">Exopolysaccharide synthesis</keyword>
<evidence type="ECO:0000256" key="2">
    <source>
        <dbReference type="ARBA" id="ARBA00023169"/>
    </source>
</evidence>
<gene>
    <name evidence="5" type="ORF">OEZ60_08275</name>
</gene>
<dbReference type="GO" id="GO:0016740">
    <property type="term" value="F:transferase activity"/>
    <property type="evidence" value="ECO:0007669"/>
    <property type="project" value="UniProtKB-KW"/>
</dbReference>
<comment type="caution">
    <text evidence="5">The sequence shown here is derived from an EMBL/GenBank/DDBJ whole genome shotgun (WGS) entry which is preliminary data.</text>
</comment>